<dbReference type="SUPFAM" id="SSF53474">
    <property type="entry name" value="alpha/beta-Hydrolases"/>
    <property type="match status" value="1"/>
</dbReference>
<dbReference type="PANTHER" id="PTHR37574">
    <property type="entry name" value="LIPASE B"/>
    <property type="match status" value="1"/>
</dbReference>
<gene>
    <name evidence="2" type="ORF">BDV96DRAFT_459322</name>
</gene>
<feature type="non-terminal residue" evidence="2">
    <location>
        <position position="1"/>
    </location>
</feature>
<dbReference type="InterPro" id="IPR029058">
    <property type="entry name" value="AB_hydrolase_fold"/>
</dbReference>
<proteinExistence type="predicted"/>
<feature type="region of interest" description="Disordered" evidence="1">
    <location>
        <begin position="1"/>
        <end position="25"/>
    </location>
</feature>
<feature type="non-terminal residue" evidence="2">
    <location>
        <position position="322"/>
    </location>
</feature>
<protein>
    <recommendedName>
        <fullName evidence="4">Alpha/beta-hydrolase</fullName>
    </recommendedName>
</protein>
<evidence type="ECO:0000313" key="2">
    <source>
        <dbReference type="EMBL" id="KAF2111949.1"/>
    </source>
</evidence>
<evidence type="ECO:0008006" key="4">
    <source>
        <dbReference type="Google" id="ProtNLM"/>
    </source>
</evidence>
<keyword evidence="3" id="KW-1185">Reference proteome</keyword>
<dbReference type="EMBL" id="ML977332">
    <property type="protein sequence ID" value="KAF2111949.1"/>
    <property type="molecule type" value="Genomic_DNA"/>
</dbReference>
<dbReference type="InterPro" id="IPR053228">
    <property type="entry name" value="Stereospecific_Lipase"/>
</dbReference>
<evidence type="ECO:0000256" key="1">
    <source>
        <dbReference type="SAM" id="MobiDB-lite"/>
    </source>
</evidence>
<reference evidence="2" key="1">
    <citation type="journal article" date="2020" name="Stud. Mycol.">
        <title>101 Dothideomycetes genomes: a test case for predicting lifestyles and emergence of pathogens.</title>
        <authorList>
            <person name="Haridas S."/>
            <person name="Albert R."/>
            <person name="Binder M."/>
            <person name="Bloem J."/>
            <person name="Labutti K."/>
            <person name="Salamov A."/>
            <person name="Andreopoulos B."/>
            <person name="Baker S."/>
            <person name="Barry K."/>
            <person name="Bills G."/>
            <person name="Bluhm B."/>
            <person name="Cannon C."/>
            <person name="Castanera R."/>
            <person name="Culley D."/>
            <person name="Daum C."/>
            <person name="Ezra D."/>
            <person name="Gonzalez J."/>
            <person name="Henrissat B."/>
            <person name="Kuo A."/>
            <person name="Liang C."/>
            <person name="Lipzen A."/>
            <person name="Lutzoni F."/>
            <person name="Magnuson J."/>
            <person name="Mondo S."/>
            <person name="Nolan M."/>
            <person name="Ohm R."/>
            <person name="Pangilinan J."/>
            <person name="Park H.-J."/>
            <person name="Ramirez L."/>
            <person name="Alfaro M."/>
            <person name="Sun H."/>
            <person name="Tritt A."/>
            <person name="Yoshinaga Y."/>
            <person name="Zwiers L.-H."/>
            <person name="Turgeon B."/>
            <person name="Goodwin S."/>
            <person name="Spatafora J."/>
            <person name="Crous P."/>
            <person name="Grigoriev I."/>
        </authorList>
    </citation>
    <scope>NUCLEOTIDE SEQUENCE</scope>
    <source>
        <strain evidence="2">CBS 627.86</strain>
    </source>
</reference>
<organism evidence="2 3">
    <name type="scientific">Lophiotrema nucula</name>
    <dbReference type="NCBI Taxonomy" id="690887"/>
    <lineage>
        <taxon>Eukaryota</taxon>
        <taxon>Fungi</taxon>
        <taxon>Dikarya</taxon>
        <taxon>Ascomycota</taxon>
        <taxon>Pezizomycotina</taxon>
        <taxon>Dothideomycetes</taxon>
        <taxon>Pleosporomycetidae</taxon>
        <taxon>Pleosporales</taxon>
        <taxon>Lophiotremataceae</taxon>
        <taxon>Lophiotrema</taxon>
    </lineage>
</organism>
<dbReference type="PANTHER" id="PTHR37574:SF1">
    <property type="entry name" value="LIPASE B"/>
    <property type="match status" value="1"/>
</dbReference>
<dbReference type="Gene3D" id="3.40.50.1820">
    <property type="entry name" value="alpha/beta hydrolase"/>
    <property type="match status" value="1"/>
</dbReference>
<sequence length="322" mass="34292">PAGINSFANNNPAPKTNIYPKANSKDASYSQSESTLRSAIYIPSSFNPKNAPNPVILFPGTGTFGGMTYEGNFARILAQNQTIGQAVWVNVPYALLADAQVNAEFAAYAINYIRSITGNKPSVIAWSQGNIDTQWALKYWPSVRSSAKQLISVSPDFHGTVLANLVDVGTDLGIVPLPPSIIQQEYNSKFITRLRSNGGDSAYIPTTTLYSGLFDEIVEPQQGTGASAYLLDARDVGVSNNEIQTVCPGTVAGTFGTHESLLFNSLTVNLAIDALVNGGPAQPSRLNLAVVCSQIAYPTLSLVDILETEATIPIAGANILEY</sequence>
<evidence type="ECO:0000313" key="3">
    <source>
        <dbReference type="Proteomes" id="UP000799770"/>
    </source>
</evidence>
<dbReference type="AlphaFoldDB" id="A0A6A5YXP3"/>
<accession>A0A6A5YXP3</accession>
<feature type="compositionally biased region" description="Polar residues" evidence="1">
    <location>
        <begin position="1"/>
        <end position="14"/>
    </location>
</feature>
<dbReference type="OrthoDB" id="4605274at2759"/>
<dbReference type="Proteomes" id="UP000799770">
    <property type="component" value="Unassembled WGS sequence"/>
</dbReference>
<name>A0A6A5YXP3_9PLEO</name>